<dbReference type="PRINTS" id="PR00505">
    <property type="entry name" value="D12N6MTFRASE"/>
</dbReference>
<dbReference type="GO" id="GO:0032259">
    <property type="term" value="P:methylation"/>
    <property type="evidence" value="ECO:0007669"/>
    <property type="project" value="UniProtKB-KW"/>
</dbReference>
<keyword evidence="5" id="KW-1185">Reference proteome</keyword>
<dbReference type="InterPro" id="IPR029063">
    <property type="entry name" value="SAM-dependent_MTases_sf"/>
</dbReference>
<dbReference type="EMBL" id="JAZDQT010000002">
    <property type="protein sequence ID" value="MEE1946392.1"/>
    <property type="molecule type" value="Genomic_DNA"/>
</dbReference>
<reference evidence="4 5" key="1">
    <citation type="submission" date="2024-01" db="EMBL/GenBank/DDBJ databases">
        <title>Pedobacter sp. nov., isolated from fresh soil.</title>
        <authorList>
            <person name="Le N.T.T."/>
        </authorList>
    </citation>
    <scope>NUCLEOTIDE SEQUENCE [LARGE SCALE GENOMIC DNA]</scope>
    <source>
        <strain evidence="4 5">KR3-3</strain>
    </source>
</reference>
<dbReference type="Proteomes" id="UP001336835">
    <property type="component" value="Unassembled WGS sequence"/>
</dbReference>
<organism evidence="4 5">
    <name type="scientific">Pedobacter albus</name>
    <dbReference type="NCBI Taxonomy" id="3113905"/>
    <lineage>
        <taxon>Bacteria</taxon>
        <taxon>Pseudomonadati</taxon>
        <taxon>Bacteroidota</taxon>
        <taxon>Sphingobacteriia</taxon>
        <taxon>Sphingobacteriales</taxon>
        <taxon>Sphingobacteriaceae</taxon>
        <taxon>Pedobacter</taxon>
    </lineage>
</organism>
<name>A0ABU7IA84_9SPHI</name>
<evidence type="ECO:0000256" key="2">
    <source>
        <dbReference type="ARBA" id="ARBA00022679"/>
    </source>
</evidence>
<dbReference type="PANTHER" id="PTHR30481">
    <property type="entry name" value="DNA ADENINE METHYLASE"/>
    <property type="match status" value="1"/>
</dbReference>
<proteinExistence type="predicted"/>
<comment type="caution">
    <text evidence="4">The sequence shown here is derived from an EMBL/GenBank/DDBJ whole genome shotgun (WGS) entry which is preliminary data.</text>
</comment>
<dbReference type="InterPro" id="IPR012327">
    <property type="entry name" value="MeTrfase_D12"/>
</dbReference>
<evidence type="ECO:0000313" key="5">
    <source>
        <dbReference type="Proteomes" id="UP001336835"/>
    </source>
</evidence>
<gene>
    <name evidence="4" type="ORF">VRU48_14810</name>
</gene>
<keyword evidence="3" id="KW-0949">S-adenosyl-L-methionine</keyword>
<evidence type="ECO:0000256" key="1">
    <source>
        <dbReference type="ARBA" id="ARBA00022603"/>
    </source>
</evidence>
<dbReference type="SUPFAM" id="SSF53335">
    <property type="entry name" value="S-adenosyl-L-methionine-dependent methyltransferases"/>
    <property type="match status" value="1"/>
</dbReference>
<dbReference type="Gene3D" id="3.40.50.150">
    <property type="entry name" value="Vaccinia Virus protein VP39"/>
    <property type="match status" value="2"/>
</dbReference>
<dbReference type="InterPro" id="IPR012263">
    <property type="entry name" value="M_m6A_EcoRV"/>
</dbReference>
<protein>
    <submittedName>
        <fullName evidence="4">DNA adenine methylase</fullName>
    </submittedName>
</protein>
<dbReference type="RefSeq" id="WP_330108692.1">
    <property type="nucleotide sequence ID" value="NZ_JAZDQT010000002.1"/>
</dbReference>
<dbReference type="PIRSF" id="PIRSF000398">
    <property type="entry name" value="M_m6A_EcoRV"/>
    <property type="match status" value="1"/>
</dbReference>
<keyword evidence="1 4" id="KW-0489">Methyltransferase</keyword>
<dbReference type="Pfam" id="PF02086">
    <property type="entry name" value="MethyltransfD12"/>
    <property type="match status" value="1"/>
</dbReference>
<evidence type="ECO:0000313" key="4">
    <source>
        <dbReference type="EMBL" id="MEE1946392.1"/>
    </source>
</evidence>
<dbReference type="GO" id="GO:0008168">
    <property type="term" value="F:methyltransferase activity"/>
    <property type="evidence" value="ECO:0007669"/>
    <property type="project" value="UniProtKB-KW"/>
</dbReference>
<keyword evidence="2" id="KW-0808">Transferase</keyword>
<accession>A0ABU7IA84</accession>
<sequence>MEKNNMKTPLTYYGGKQTLAPLIISLIPEDHILYGEPFTGGGAVFFHKMPSRSEVINDTNGELMNFYRVVRDSFRPLQKMIQRTLHCRNAYRQATVVYQNPDLFDEVRRAWAVWVVCSQGFAGKMDGPFGYDKSCNTTSKRIANKRLNFTEAYAKRLEHAQIECADALYIIRSRDHEGAFFYCDPPYVGSNCGHYKGYTEADYEALLGLLSGIKGRFLLSSYPGPQLDRYVTEKGWYQIRKELLVTVNSKSGKQKSKTEVLTANYPIGNGITTEQKEPAI</sequence>
<evidence type="ECO:0000256" key="3">
    <source>
        <dbReference type="ARBA" id="ARBA00022691"/>
    </source>
</evidence>